<dbReference type="EMBL" id="QLMD01000006">
    <property type="protein sequence ID" value="RAJ96984.1"/>
    <property type="molecule type" value="Genomic_DNA"/>
</dbReference>
<dbReference type="Proteomes" id="UP000249203">
    <property type="component" value="Unassembled WGS sequence"/>
</dbReference>
<evidence type="ECO:0000313" key="4">
    <source>
        <dbReference type="EMBL" id="RAJ96984.1"/>
    </source>
</evidence>
<sequence>MTRQKKSRKPGTLGVKSKPKNLRERAPVDSTKKSDKTKGKPAGNRHSATAPKHERTSASKQVEDPRVGSKRKIALTPSVKAPVAPAKPAVAATAKPTEPAVETRVDPAIRMAEDEFARLENDPRLQDLLAQMDAGDTVSPDDEAWVEQQLERYRQLAAELGIDVDEYGDDDDDDDLEPWQRFENPKDWV</sequence>
<evidence type="ECO:0008006" key="8">
    <source>
        <dbReference type="Google" id="ProtNLM"/>
    </source>
</evidence>
<feature type="compositionally biased region" description="Low complexity" evidence="3">
    <location>
        <begin position="79"/>
        <end position="100"/>
    </location>
</feature>
<name>A0A327WXN9_9GAMM</name>
<evidence type="ECO:0000256" key="1">
    <source>
        <dbReference type="ARBA" id="ARBA00022468"/>
    </source>
</evidence>
<proteinExistence type="predicted"/>
<keyword evidence="7" id="KW-1185">Reference proteome</keyword>
<dbReference type="Pfam" id="PF04220">
    <property type="entry name" value="YihI"/>
    <property type="match status" value="1"/>
</dbReference>
<evidence type="ECO:0000313" key="7">
    <source>
        <dbReference type="Proteomes" id="UP000287865"/>
    </source>
</evidence>
<feature type="compositionally biased region" description="Basic and acidic residues" evidence="3">
    <location>
        <begin position="21"/>
        <end position="38"/>
    </location>
</feature>
<feature type="compositionally biased region" description="Basic and acidic residues" evidence="3">
    <location>
        <begin position="178"/>
        <end position="189"/>
    </location>
</feature>
<dbReference type="GO" id="GO:0042254">
    <property type="term" value="P:ribosome biogenesis"/>
    <property type="evidence" value="ECO:0007669"/>
    <property type="project" value="UniProtKB-KW"/>
</dbReference>
<feature type="compositionally biased region" description="Basic and acidic residues" evidence="3">
    <location>
        <begin position="51"/>
        <end position="67"/>
    </location>
</feature>
<keyword evidence="1" id="KW-0343">GTPase activation</keyword>
<dbReference type="AlphaFoldDB" id="A0A327WXN9"/>
<dbReference type="NCBIfam" id="NF003560">
    <property type="entry name" value="PRK05244.1-1"/>
    <property type="match status" value="1"/>
</dbReference>
<organism evidence="4 6">
    <name type="scientific">Aliidiomarina maris</name>
    <dbReference type="NCBI Taxonomy" id="531312"/>
    <lineage>
        <taxon>Bacteria</taxon>
        <taxon>Pseudomonadati</taxon>
        <taxon>Pseudomonadota</taxon>
        <taxon>Gammaproteobacteria</taxon>
        <taxon>Alteromonadales</taxon>
        <taxon>Idiomarinaceae</taxon>
        <taxon>Aliidiomarina</taxon>
    </lineage>
</organism>
<gene>
    <name evidence="4" type="ORF">B0I24_10647</name>
    <name evidence="5" type="ORF">CWE07_07945</name>
</gene>
<feature type="compositionally biased region" description="Acidic residues" evidence="3">
    <location>
        <begin position="164"/>
        <end position="177"/>
    </location>
</feature>
<dbReference type="RefSeq" id="WP_111569359.1">
    <property type="nucleotide sequence ID" value="NZ_PIPK01000006.1"/>
</dbReference>
<dbReference type="EMBL" id="PIPK01000006">
    <property type="protein sequence ID" value="RUO24595.1"/>
    <property type="molecule type" value="Genomic_DNA"/>
</dbReference>
<dbReference type="GO" id="GO:0005096">
    <property type="term" value="F:GTPase activator activity"/>
    <property type="evidence" value="ECO:0007669"/>
    <property type="project" value="UniProtKB-KW"/>
</dbReference>
<dbReference type="Proteomes" id="UP000287865">
    <property type="component" value="Unassembled WGS sequence"/>
</dbReference>
<reference evidence="4 6" key="2">
    <citation type="submission" date="2018-06" db="EMBL/GenBank/DDBJ databases">
        <title>Genomic Encyclopedia of Type Strains, Phase III (KMG-III): the genomes of soil and plant-associated and newly described type strains.</title>
        <authorList>
            <person name="Whitman W."/>
        </authorList>
    </citation>
    <scope>NUCLEOTIDE SEQUENCE [LARGE SCALE GENOMIC DNA]</scope>
    <source>
        <strain evidence="4 6">CGMCC 1.15366</strain>
    </source>
</reference>
<comment type="caution">
    <text evidence="4">The sequence shown here is derived from an EMBL/GenBank/DDBJ whole genome shotgun (WGS) entry which is preliminary data.</text>
</comment>
<reference evidence="5 7" key="1">
    <citation type="journal article" date="2018" name="Front. Microbiol.">
        <title>Genome-Based Analysis Reveals the Taxonomy and Diversity of the Family Idiomarinaceae.</title>
        <authorList>
            <person name="Liu Y."/>
            <person name="Lai Q."/>
            <person name="Shao Z."/>
        </authorList>
    </citation>
    <scope>NUCLEOTIDE SEQUENCE [LARGE SCALE GENOMIC DNA]</scope>
    <source>
        <strain evidence="5 7">CF12-14</strain>
    </source>
</reference>
<evidence type="ECO:0000313" key="6">
    <source>
        <dbReference type="Proteomes" id="UP000249203"/>
    </source>
</evidence>
<evidence type="ECO:0000256" key="2">
    <source>
        <dbReference type="ARBA" id="ARBA00022517"/>
    </source>
</evidence>
<feature type="region of interest" description="Disordered" evidence="3">
    <location>
        <begin position="1"/>
        <end position="103"/>
    </location>
</feature>
<evidence type="ECO:0000256" key="3">
    <source>
        <dbReference type="SAM" id="MobiDB-lite"/>
    </source>
</evidence>
<dbReference type="InterPro" id="IPR007336">
    <property type="entry name" value="YihI"/>
</dbReference>
<dbReference type="OrthoDB" id="5677577at2"/>
<protein>
    <recommendedName>
        <fullName evidence="8">Der GTPase-activating protein YihI</fullName>
    </recommendedName>
</protein>
<evidence type="ECO:0000313" key="5">
    <source>
        <dbReference type="EMBL" id="RUO24595.1"/>
    </source>
</evidence>
<feature type="region of interest" description="Disordered" evidence="3">
    <location>
        <begin position="164"/>
        <end position="189"/>
    </location>
</feature>
<accession>A0A327WXN9</accession>
<keyword evidence="2" id="KW-0690">Ribosome biogenesis</keyword>